<feature type="transmembrane region" description="Helical" evidence="12">
    <location>
        <begin position="21"/>
        <end position="40"/>
    </location>
</feature>
<dbReference type="PANTHER" id="PTHR31525:SF1">
    <property type="entry name" value="HEME TRANSPORTER HRG1"/>
    <property type="match status" value="1"/>
</dbReference>
<dbReference type="Pfam" id="PF16954">
    <property type="entry name" value="HRG"/>
    <property type="match status" value="2"/>
</dbReference>
<dbReference type="GO" id="GO:0005765">
    <property type="term" value="C:lysosomal membrane"/>
    <property type="evidence" value="ECO:0007669"/>
    <property type="project" value="UniProtKB-SubCell"/>
</dbReference>
<organism evidence="13 14">
    <name type="scientific">Coilia grayii</name>
    <name type="common">Gray's grenadier anchovy</name>
    <dbReference type="NCBI Taxonomy" id="363190"/>
    <lineage>
        <taxon>Eukaryota</taxon>
        <taxon>Metazoa</taxon>
        <taxon>Chordata</taxon>
        <taxon>Craniata</taxon>
        <taxon>Vertebrata</taxon>
        <taxon>Euteleostomi</taxon>
        <taxon>Actinopterygii</taxon>
        <taxon>Neopterygii</taxon>
        <taxon>Teleostei</taxon>
        <taxon>Clupei</taxon>
        <taxon>Clupeiformes</taxon>
        <taxon>Clupeoidei</taxon>
        <taxon>Engraulidae</taxon>
        <taxon>Coilinae</taxon>
        <taxon>Coilia</taxon>
    </lineage>
</organism>
<protein>
    <submittedName>
        <fullName evidence="13">Uncharacterized protein</fullName>
    </submittedName>
</protein>
<keyword evidence="6 12" id="KW-0812">Transmembrane</keyword>
<dbReference type="EMBL" id="JBHFQA010000011">
    <property type="protein sequence ID" value="KAL2090913.1"/>
    <property type="molecule type" value="Genomic_DNA"/>
</dbReference>
<evidence type="ECO:0000256" key="12">
    <source>
        <dbReference type="SAM" id="Phobius"/>
    </source>
</evidence>
<evidence type="ECO:0000256" key="10">
    <source>
        <dbReference type="ARBA" id="ARBA00023228"/>
    </source>
</evidence>
<proteinExistence type="inferred from homology"/>
<evidence type="ECO:0000256" key="8">
    <source>
        <dbReference type="ARBA" id="ARBA00022989"/>
    </source>
</evidence>
<evidence type="ECO:0000256" key="5">
    <source>
        <dbReference type="ARBA" id="ARBA00022448"/>
    </source>
</evidence>
<evidence type="ECO:0000256" key="1">
    <source>
        <dbReference type="ARBA" id="ARBA00004155"/>
    </source>
</evidence>
<dbReference type="GO" id="GO:0030670">
    <property type="term" value="C:phagocytic vesicle membrane"/>
    <property type="evidence" value="ECO:0007669"/>
    <property type="project" value="UniProtKB-SubCell"/>
</dbReference>
<dbReference type="Proteomes" id="UP001591681">
    <property type="component" value="Unassembled WGS sequence"/>
</dbReference>
<dbReference type="GO" id="GO:0010008">
    <property type="term" value="C:endosome membrane"/>
    <property type="evidence" value="ECO:0007669"/>
    <property type="project" value="UniProtKB-SubCell"/>
</dbReference>
<sequence>MNGAASSFSMAINKTYISIGYASFGLAMGFSAFLVWNIAYKQPWTAAMGGLSGVLALWALVTHIMYLQDYWRTWLKGLKFFLCIGIFFSVLSVIAFFTFLSVAIIRKESFTDPSSLFLSCVWSFMCLKWAIVLSLSAHRYRKEFADISILSLRLFGVALCLWWFGIHSGVWISPHAGWVYFAGLFLVRASPVTFDSTMMSKSHGGIEQSQPLLCQRFSLQQGDGHIIAIAPAISSQSSCGVRHVCAAMSGMPPSLSGPGALVPRPLPLPLPLWCGEPASAVPPWVNPPQETQWRG</sequence>
<comment type="caution">
    <text evidence="13">The sequence shown here is derived from an EMBL/GenBank/DDBJ whole genome shotgun (WGS) entry which is preliminary data.</text>
</comment>
<reference evidence="13 14" key="1">
    <citation type="submission" date="2024-09" db="EMBL/GenBank/DDBJ databases">
        <title>A chromosome-level genome assembly of Gray's grenadier anchovy, Coilia grayii.</title>
        <authorList>
            <person name="Fu Z."/>
        </authorList>
    </citation>
    <scope>NUCLEOTIDE SEQUENCE [LARGE SCALE GENOMIC DNA]</scope>
    <source>
        <strain evidence="13">G4</strain>
        <tissue evidence="13">Muscle</tissue>
    </source>
</reference>
<dbReference type="InterPro" id="IPR026218">
    <property type="entry name" value="HRG"/>
</dbReference>
<feature type="transmembrane region" description="Helical" evidence="12">
    <location>
        <begin position="177"/>
        <end position="194"/>
    </location>
</feature>
<evidence type="ECO:0000256" key="4">
    <source>
        <dbReference type="ARBA" id="ARBA00006203"/>
    </source>
</evidence>
<dbReference type="PANTHER" id="PTHR31525">
    <property type="entry name" value="HEME TRANSPORTER HRG1"/>
    <property type="match status" value="1"/>
</dbReference>
<keyword evidence="10" id="KW-0458">Lysosome</keyword>
<keyword evidence="8 12" id="KW-1133">Transmembrane helix</keyword>
<evidence type="ECO:0000313" key="14">
    <source>
        <dbReference type="Proteomes" id="UP001591681"/>
    </source>
</evidence>
<keyword evidence="9 12" id="KW-0472">Membrane</keyword>
<comment type="subcellular location">
    <subcellularLocation>
        <location evidence="2">Cytoplasmic vesicle</location>
        <location evidence="2">Phagosome membrane</location>
        <topology evidence="2">Multi-pass membrane protein</topology>
    </subcellularLocation>
    <subcellularLocation>
        <location evidence="3">Endosome membrane</location>
        <topology evidence="3">Multi-pass membrane protein</topology>
    </subcellularLocation>
    <subcellularLocation>
        <location evidence="1">Lysosome membrane</location>
        <topology evidence="1">Multi-pass membrane protein</topology>
    </subcellularLocation>
</comment>
<feature type="transmembrane region" description="Helical" evidence="12">
    <location>
        <begin position="147"/>
        <end position="165"/>
    </location>
</feature>
<evidence type="ECO:0000256" key="6">
    <source>
        <dbReference type="ARBA" id="ARBA00022692"/>
    </source>
</evidence>
<dbReference type="PRINTS" id="PR02095">
    <property type="entry name" value="TRNSPORTRHRG"/>
</dbReference>
<keyword evidence="5" id="KW-0813">Transport</keyword>
<evidence type="ECO:0000256" key="2">
    <source>
        <dbReference type="ARBA" id="ARBA00004265"/>
    </source>
</evidence>
<dbReference type="AlphaFoldDB" id="A0ABD1JVL4"/>
<gene>
    <name evidence="13" type="ORF">ACEWY4_013176</name>
</gene>
<dbReference type="GO" id="GO:0015232">
    <property type="term" value="F:heme transmembrane transporter activity"/>
    <property type="evidence" value="ECO:0007669"/>
    <property type="project" value="UniProtKB-ARBA"/>
</dbReference>
<name>A0ABD1JVL4_9TELE</name>
<evidence type="ECO:0000256" key="9">
    <source>
        <dbReference type="ARBA" id="ARBA00023136"/>
    </source>
</evidence>
<feature type="transmembrane region" description="Helical" evidence="12">
    <location>
        <begin position="116"/>
        <end position="135"/>
    </location>
</feature>
<accession>A0ABD1JVL4</accession>
<keyword evidence="14" id="KW-1185">Reference proteome</keyword>
<feature type="transmembrane region" description="Helical" evidence="12">
    <location>
        <begin position="80"/>
        <end position="104"/>
    </location>
</feature>
<keyword evidence="7" id="KW-0967">Endosome</keyword>
<evidence type="ECO:0000256" key="3">
    <source>
        <dbReference type="ARBA" id="ARBA00004337"/>
    </source>
</evidence>
<feature type="transmembrane region" description="Helical" evidence="12">
    <location>
        <begin position="46"/>
        <end position="68"/>
    </location>
</feature>
<evidence type="ECO:0000313" key="13">
    <source>
        <dbReference type="EMBL" id="KAL2090913.1"/>
    </source>
</evidence>
<comment type="similarity">
    <text evidence="4">Belongs to the HRG family.</text>
</comment>
<evidence type="ECO:0000256" key="11">
    <source>
        <dbReference type="ARBA" id="ARBA00035075"/>
    </source>
</evidence>
<evidence type="ECO:0000256" key="7">
    <source>
        <dbReference type="ARBA" id="ARBA00022753"/>
    </source>
</evidence>
<comment type="catalytic activity">
    <reaction evidence="11">
        <text>heme b(in) = heme b(out)</text>
        <dbReference type="Rhea" id="RHEA:75443"/>
        <dbReference type="ChEBI" id="CHEBI:60344"/>
    </reaction>
</comment>